<accession>D7TUV7</accession>
<reference evidence="2" key="1">
    <citation type="journal article" date="2007" name="Nature">
        <title>The grapevine genome sequence suggests ancestral hexaploidization in major angiosperm phyla.</title>
        <authorList>
            <consortium name="The French-Italian Public Consortium for Grapevine Genome Characterization."/>
            <person name="Jaillon O."/>
            <person name="Aury J.-M."/>
            <person name="Noel B."/>
            <person name="Policriti A."/>
            <person name="Clepet C."/>
            <person name="Casagrande A."/>
            <person name="Choisne N."/>
            <person name="Aubourg S."/>
            <person name="Vitulo N."/>
            <person name="Jubin C."/>
            <person name="Vezzi A."/>
            <person name="Legeai F."/>
            <person name="Hugueney P."/>
            <person name="Dasilva C."/>
            <person name="Horner D."/>
            <person name="Mica E."/>
            <person name="Jublot D."/>
            <person name="Poulain J."/>
            <person name="Bruyere C."/>
            <person name="Billault A."/>
            <person name="Segurens B."/>
            <person name="Gouyvenoux M."/>
            <person name="Ugarte E."/>
            <person name="Cattonaro F."/>
            <person name="Anthouard V."/>
            <person name="Vico V."/>
            <person name="Del Fabbro C."/>
            <person name="Alaux M."/>
            <person name="Di Gaspero G."/>
            <person name="Dumas V."/>
            <person name="Felice N."/>
            <person name="Paillard S."/>
            <person name="Juman I."/>
            <person name="Moroldo M."/>
            <person name="Scalabrin S."/>
            <person name="Canaguier A."/>
            <person name="Le Clainche I."/>
            <person name="Malacrida G."/>
            <person name="Durand E."/>
            <person name="Pesole G."/>
            <person name="Laucou V."/>
            <person name="Chatelet P."/>
            <person name="Merdinoglu D."/>
            <person name="Delledonne M."/>
            <person name="Pezzotti M."/>
            <person name="Lecharny A."/>
            <person name="Scarpelli C."/>
            <person name="Artiguenave F."/>
            <person name="Pe M.E."/>
            <person name="Valle G."/>
            <person name="Morgante M."/>
            <person name="Caboche M."/>
            <person name="Adam-Blondon A.-F."/>
            <person name="Weissenbach J."/>
            <person name="Quetier F."/>
            <person name="Wincker P."/>
        </authorList>
    </citation>
    <scope>NUCLEOTIDE SEQUENCE [LARGE SCALE GENOMIC DNA]</scope>
    <source>
        <strain evidence="2">cv. Pinot noir / PN40024</strain>
    </source>
</reference>
<evidence type="ECO:0000313" key="2">
    <source>
        <dbReference type="Proteomes" id="UP000009183"/>
    </source>
</evidence>
<proteinExistence type="predicted"/>
<gene>
    <name evidence="1" type="ordered locus">VIT_14s0030g00820</name>
</gene>
<dbReference type="EMBL" id="FN596249">
    <property type="protein sequence ID" value="CBI34282.3"/>
    <property type="molecule type" value="Genomic_DNA"/>
</dbReference>
<evidence type="ECO:0000313" key="1">
    <source>
        <dbReference type="EMBL" id="CBI34282.3"/>
    </source>
</evidence>
<dbReference type="Proteomes" id="UP000009183">
    <property type="component" value="Chromosome 14"/>
</dbReference>
<dbReference type="PaxDb" id="29760-VIT_14s0030g00820.t01"/>
<keyword evidence="2" id="KW-1185">Reference proteome</keyword>
<protein>
    <submittedName>
        <fullName evidence="1">Uncharacterized protein</fullName>
    </submittedName>
</protein>
<organism evidence="1 2">
    <name type="scientific">Vitis vinifera</name>
    <name type="common">Grape</name>
    <dbReference type="NCBI Taxonomy" id="29760"/>
    <lineage>
        <taxon>Eukaryota</taxon>
        <taxon>Viridiplantae</taxon>
        <taxon>Streptophyta</taxon>
        <taxon>Embryophyta</taxon>
        <taxon>Tracheophyta</taxon>
        <taxon>Spermatophyta</taxon>
        <taxon>Magnoliopsida</taxon>
        <taxon>eudicotyledons</taxon>
        <taxon>Gunneridae</taxon>
        <taxon>Pentapetalae</taxon>
        <taxon>rosids</taxon>
        <taxon>Vitales</taxon>
        <taxon>Vitaceae</taxon>
        <taxon>Viteae</taxon>
        <taxon>Vitis</taxon>
    </lineage>
</organism>
<name>D7TUV7_VITVI</name>
<sequence length="29" mass="3615">MKRKKKQNYIKRSITKIIFYIFGNKLNQI</sequence>
<dbReference type="AlphaFoldDB" id="D7TUV7"/>
<dbReference type="HOGENOM" id="CLU_3411296_0_0_1"/>
<dbReference type="InParanoid" id="D7TUV7"/>